<dbReference type="RefSeq" id="WP_041048779.1">
    <property type="nucleotide sequence ID" value="NZ_JXAK01000030.1"/>
</dbReference>
<dbReference type="Pfam" id="PF05504">
    <property type="entry name" value="Spore_GerAC"/>
    <property type="match status" value="1"/>
</dbReference>
<keyword evidence="7" id="KW-0449">Lipoprotein</keyword>
<evidence type="ECO:0000259" key="9">
    <source>
        <dbReference type="Pfam" id="PF25198"/>
    </source>
</evidence>
<dbReference type="Gene3D" id="3.30.300.210">
    <property type="entry name" value="Nutrient germinant receptor protein C, domain 3"/>
    <property type="match status" value="1"/>
</dbReference>
<feature type="domain" description="Spore germination GerAC-like C-terminal" evidence="8">
    <location>
        <begin position="197"/>
        <end position="364"/>
    </location>
</feature>
<dbReference type="Proteomes" id="UP000031967">
    <property type="component" value="Unassembled WGS sequence"/>
</dbReference>
<gene>
    <name evidence="10" type="ORF">SD70_17250</name>
</gene>
<evidence type="ECO:0000256" key="4">
    <source>
        <dbReference type="ARBA" id="ARBA00022729"/>
    </source>
</evidence>
<dbReference type="InterPro" id="IPR046953">
    <property type="entry name" value="Spore_GerAC-like_C"/>
</dbReference>
<feature type="domain" description="Spore germination protein N-terminal" evidence="9">
    <location>
        <begin position="22"/>
        <end position="188"/>
    </location>
</feature>
<proteinExistence type="inferred from homology"/>
<evidence type="ECO:0000313" key="11">
    <source>
        <dbReference type="Proteomes" id="UP000031967"/>
    </source>
</evidence>
<organism evidence="10 11">
    <name type="scientific">Gordoniibacillus kamchatkensis</name>
    <dbReference type="NCBI Taxonomy" id="1590651"/>
    <lineage>
        <taxon>Bacteria</taxon>
        <taxon>Bacillati</taxon>
        <taxon>Bacillota</taxon>
        <taxon>Bacilli</taxon>
        <taxon>Bacillales</taxon>
        <taxon>Paenibacillaceae</taxon>
        <taxon>Gordoniibacillus</taxon>
    </lineage>
</organism>
<keyword evidence="3" id="KW-0309">Germination</keyword>
<evidence type="ECO:0000256" key="3">
    <source>
        <dbReference type="ARBA" id="ARBA00022544"/>
    </source>
</evidence>
<dbReference type="EMBL" id="JXAK01000030">
    <property type="protein sequence ID" value="KIL39820.1"/>
    <property type="molecule type" value="Genomic_DNA"/>
</dbReference>
<keyword evidence="4" id="KW-0732">Signal</keyword>
<protein>
    <submittedName>
        <fullName evidence="10">Spore gernimation protein GerC</fullName>
    </submittedName>
</protein>
<comment type="caution">
    <text evidence="10">The sequence shown here is derived from an EMBL/GenBank/DDBJ whole genome shotgun (WGS) entry which is preliminary data.</text>
</comment>
<reference evidence="10 11" key="1">
    <citation type="submission" date="2014-12" db="EMBL/GenBank/DDBJ databases">
        <title>Draft genome sequence of Paenibacillus kamchatkensis strain B-2647.</title>
        <authorList>
            <person name="Karlyshev A.V."/>
            <person name="Kudryashova E.B."/>
        </authorList>
    </citation>
    <scope>NUCLEOTIDE SEQUENCE [LARGE SCALE GENOMIC DNA]</scope>
    <source>
        <strain evidence="10 11">VKM B-2647</strain>
    </source>
</reference>
<name>A0ABR5AGX5_9BACL</name>
<keyword evidence="6" id="KW-0564">Palmitate</keyword>
<dbReference type="NCBIfam" id="TIGR02887">
    <property type="entry name" value="spore_ger_x_C"/>
    <property type="match status" value="1"/>
</dbReference>
<dbReference type="PANTHER" id="PTHR35789">
    <property type="entry name" value="SPORE GERMINATION PROTEIN B3"/>
    <property type="match status" value="1"/>
</dbReference>
<sequence>MGNRFAVCLSLLTMAALSGCGDQRILEKVGFTQTTSYDLLPDGRLKIAVAIPKADPEAELSRQLLTTTALSSKEARINLSRQTNLILVSGQMRNTLYGLSLAKSGLWNHIDTLMRDPSISPQVKVTVVNGDAESLLKKNYEQHPRTGKYIDRLLEKEAQEQAVPKVTLYEFARNYFDDGVDPVAPIVKDDGDSVIVDGIALFRDDKYAGRIEPGDSIIFALLERDFKKGEISIELAGEEGKKEIVMFSSLISSRKVEVGHGDAGTRTVNINVDVKGSILEYIGRLKLSDDANRHELERKISEHLSSRGNQLVGMMQEKGTDSLGIGMYVRNSMSYAAWKKLNWREEFPDVQVKCNIHVKIKDYGKFR</sequence>
<accession>A0ABR5AGX5</accession>
<dbReference type="InterPro" id="IPR008844">
    <property type="entry name" value="Spore_GerAC-like"/>
</dbReference>
<keyword evidence="11" id="KW-1185">Reference proteome</keyword>
<keyword evidence="5" id="KW-0472">Membrane</keyword>
<dbReference type="InterPro" id="IPR057336">
    <property type="entry name" value="GerAC_N"/>
</dbReference>
<evidence type="ECO:0000256" key="6">
    <source>
        <dbReference type="ARBA" id="ARBA00023139"/>
    </source>
</evidence>
<dbReference type="Pfam" id="PF25198">
    <property type="entry name" value="Spore_GerAC_N"/>
    <property type="match status" value="1"/>
</dbReference>
<evidence type="ECO:0000256" key="5">
    <source>
        <dbReference type="ARBA" id="ARBA00023136"/>
    </source>
</evidence>
<evidence type="ECO:0000259" key="8">
    <source>
        <dbReference type="Pfam" id="PF05504"/>
    </source>
</evidence>
<dbReference type="PROSITE" id="PS51257">
    <property type="entry name" value="PROKAR_LIPOPROTEIN"/>
    <property type="match status" value="1"/>
</dbReference>
<evidence type="ECO:0000256" key="7">
    <source>
        <dbReference type="ARBA" id="ARBA00023288"/>
    </source>
</evidence>
<dbReference type="InterPro" id="IPR038501">
    <property type="entry name" value="Spore_GerAC_C_sf"/>
</dbReference>
<dbReference type="PANTHER" id="PTHR35789:SF1">
    <property type="entry name" value="SPORE GERMINATION PROTEIN B3"/>
    <property type="match status" value="1"/>
</dbReference>
<comment type="subcellular location">
    <subcellularLocation>
        <location evidence="1">Membrane</location>
        <topology evidence="1">Lipid-anchor</topology>
    </subcellularLocation>
</comment>
<evidence type="ECO:0000313" key="10">
    <source>
        <dbReference type="EMBL" id="KIL39820.1"/>
    </source>
</evidence>
<evidence type="ECO:0000256" key="2">
    <source>
        <dbReference type="ARBA" id="ARBA00007886"/>
    </source>
</evidence>
<evidence type="ECO:0000256" key="1">
    <source>
        <dbReference type="ARBA" id="ARBA00004635"/>
    </source>
</evidence>
<comment type="similarity">
    <text evidence="2">Belongs to the GerABKC lipoprotein family.</text>
</comment>